<dbReference type="GO" id="GO:0000184">
    <property type="term" value="P:nuclear-transcribed mRNA catabolic process, nonsense-mediated decay"/>
    <property type="evidence" value="ECO:0007669"/>
    <property type="project" value="UniProtKB-KW"/>
</dbReference>
<dbReference type="STRING" id="653667.S9W0Q4"/>
<dbReference type="PANTHER" id="PTHR12341">
    <property type="entry name" value="5'-&gt;3' EXORIBONUCLEASE"/>
    <property type="match status" value="1"/>
</dbReference>
<evidence type="ECO:0000256" key="2">
    <source>
        <dbReference type="ARBA" id="ARBA00022801"/>
    </source>
</evidence>
<keyword evidence="5" id="KW-0963">Cytoplasm</keyword>
<evidence type="ECO:0000313" key="13">
    <source>
        <dbReference type="Proteomes" id="UP000015464"/>
    </source>
</evidence>
<feature type="compositionally biased region" description="Polar residues" evidence="6">
    <location>
        <begin position="1259"/>
        <end position="1268"/>
    </location>
</feature>
<evidence type="ECO:0000256" key="4">
    <source>
        <dbReference type="ARBA" id="ARBA00038299"/>
    </source>
</evidence>
<feature type="domain" description="5'-3' exoribonuclease 1 SH3-like" evidence="9">
    <location>
        <begin position="1131"/>
        <end position="1197"/>
    </location>
</feature>
<evidence type="ECO:0000259" key="11">
    <source>
        <dbReference type="Pfam" id="PF18334"/>
    </source>
</evidence>
<evidence type="ECO:0000259" key="9">
    <source>
        <dbReference type="Pfam" id="PF18129"/>
    </source>
</evidence>
<feature type="domain" description="Xrn1 N-terminal" evidence="7">
    <location>
        <begin position="1"/>
        <end position="226"/>
    </location>
</feature>
<dbReference type="InterPro" id="IPR027073">
    <property type="entry name" value="5_3_exoribonuclease"/>
</dbReference>
<dbReference type="Gene3D" id="2.170.260.40">
    <property type="match status" value="1"/>
</dbReference>
<gene>
    <name evidence="12" type="ORF">SPOG_04564</name>
</gene>
<dbReference type="FunFam" id="3.40.50.12390:FF:000002">
    <property type="entry name" value="5'-3' exoribonuclease 1"/>
    <property type="match status" value="1"/>
</dbReference>
<dbReference type="GO" id="GO:0000287">
    <property type="term" value="F:magnesium ion binding"/>
    <property type="evidence" value="ECO:0007669"/>
    <property type="project" value="EnsemblFungi"/>
</dbReference>
<comment type="similarity">
    <text evidence="4 5">Belongs to the 5'-3' exonuclease family.</text>
</comment>
<dbReference type="OrthoDB" id="372487at2759"/>
<dbReference type="GeneID" id="25038877"/>
<keyword evidence="2 5" id="KW-0378">Hydrolase</keyword>
<feature type="compositionally biased region" description="Low complexity" evidence="6">
    <location>
        <begin position="1219"/>
        <end position="1242"/>
    </location>
</feature>
<dbReference type="HOGENOM" id="CLU_001581_1_2_1"/>
<keyword evidence="5" id="KW-0694">RNA-binding</keyword>
<keyword evidence="1 5" id="KW-0540">Nuclease</keyword>
<proteinExistence type="inferred from homology"/>
<dbReference type="GO" id="GO:0016075">
    <property type="term" value="P:rRNA catabolic process"/>
    <property type="evidence" value="ECO:0007669"/>
    <property type="project" value="TreeGrafter"/>
</dbReference>
<dbReference type="Pfam" id="PF18129">
    <property type="entry name" value="SH3_12"/>
    <property type="match status" value="1"/>
</dbReference>
<evidence type="ECO:0000259" key="10">
    <source>
        <dbReference type="Pfam" id="PF18332"/>
    </source>
</evidence>
<evidence type="ECO:0000256" key="5">
    <source>
        <dbReference type="PIRNR" id="PIRNR006743"/>
    </source>
</evidence>
<dbReference type="Pfam" id="PF03159">
    <property type="entry name" value="XRN_N"/>
    <property type="match status" value="1"/>
</dbReference>
<keyword evidence="5" id="KW-0866">Nonsense-mediated mRNA decay</keyword>
<organism evidence="12 13">
    <name type="scientific">Schizosaccharomyces cryophilus (strain OY26 / ATCC MYA-4695 / CBS 11777 / NBRC 106824 / NRRL Y48691)</name>
    <name type="common">Fission yeast</name>
    <dbReference type="NCBI Taxonomy" id="653667"/>
    <lineage>
        <taxon>Eukaryota</taxon>
        <taxon>Fungi</taxon>
        <taxon>Dikarya</taxon>
        <taxon>Ascomycota</taxon>
        <taxon>Taphrinomycotina</taxon>
        <taxon>Schizosaccharomycetes</taxon>
        <taxon>Schizosaccharomycetales</taxon>
        <taxon>Schizosaccharomycetaceae</taxon>
        <taxon>Schizosaccharomyces</taxon>
    </lineage>
</organism>
<feature type="compositionally biased region" description="Basic and acidic residues" evidence="6">
    <location>
        <begin position="1324"/>
        <end position="1334"/>
    </location>
</feature>
<evidence type="ECO:0000259" key="7">
    <source>
        <dbReference type="Pfam" id="PF03159"/>
    </source>
</evidence>
<feature type="compositionally biased region" description="Basic residues" evidence="6">
    <location>
        <begin position="1297"/>
        <end position="1318"/>
    </location>
</feature>
<reference evidence="12 13" key="1">
    <citation type="journal article" date="2011" name="Science">
        <title>Comparative functional genomics of the fission yeasts.</title>
        <authorList>
            <person name="Rhind N."/>
            <person name="Chen Z."/>
            <person name="Yassour M."/>
            <person name="Thompson D.A."/>
            <person name="Haas B.J."/>
            <person name="Habib N."/>
            <person name="Wapinski I."/>
            <person name="Roy S."/>
            <person name="Lin M.F."/>
            <person name="Heiman D.I."/>
            <person name="Young S.K."/>
            <person name="Furuya K."/>
            <person name="Guo Y."/>
            <person name="Pidoux A."/>
            <person name="Chen H.M."/>
            <person name="Robbertse B."/>
            <person name="Goldberg J.M."/>
            <person name="Aoki K."/>
            <person name="Bayne E.H."/>
            <person name="Berlin A.M."/>
            <person name="Desjardins C.A."/>
            <person name="Dobbs E."/>
            <person name="Dukaj L."/>
            <person name="Fan L."/>
            <person name="FitzGerald M.G."/>
            <person name="French C."/>
            <person name="Gujja S."/>
            <person name="Hansen K."/>
            <person name="Keifenheim D."/>
            <person name="Levin J.Z."/>
            <person name="Mosher R.A."/>
            <person name="Mueller C.A."/>
            <person name="Pfiffner J."/>
            <person name="Priest M."/>
            <person name="Russ C."/>
            <person name="Smialowska A."/>
            <person name="Swoboda P."/>
            <person name="Sykes S.M."/>
            <person name="Vaughn M."/>
            <person name="Vengrova S."/>
            <person name="Yoder R."/>
            <person name="Zeng Q."/>
            <person name="Allshire R."/>
            <person name="Baulcombe D."/>
            <person name="Birren B.W."/>
            <person name="Brown W."/>
            <person name="Ekwall K."/>
            <person name="Kellis M."/>
            <person name="Leatherwood J."/>
            <person name="Levin H."/>
            <person name="Margalit H."/>
            <person name="Martienssen R."/>
            <person name="Nieduszynski C.A."/>
            <person name="Spatafora J.W."/>
            <person name="Friedman N."/>
            <person name="Dalgaard J.Z."/>
            <person name="Baumann P."/>
            <person name="Niki H."/>
            <person name="Regev A."/>
            <person name="Nusbaum C."/>
        </authorList>
    </citation>
    <scope>NUCLEOTIDE SEQUENCE [LARGE SCALE GENOMIC DNA]</scope>
    <source>
        <strain evidence="13">OY26 / ATCC MYA-4695 / CBS 11777 / NBRC 106824 / NRRL Y48691</strain>
    </source>
</reference>
<dbReference type="GO" id="GO:0005634">
    <property type="term" value="C:nucleus"/>
    <property type="evidence" value="ECO:0007669"/>
    <property type="project" value="TreeGrafter"/>
</dbReference>
<evidence type="ECO:0000256" key="1">
    <source>
        <dbReference type="ARBA" id="ARBA00022722"/>
    </source>
</evidence>
<accession>S9W0Q4</accession>
<feature type="region of interest" description="Disordered" evidence="6">
    <location>
        <begin position="1207"/>
        <end position="1340"/>
    </location>
</feature>
<keyword evidence="3 5" id="KW-0269">Exonuclease</keyword>
<dbReference type="OMA" id="VASWPWF"/>
<sequence length="1340" mass="154349">MGIPKFFRWMSERYPLCSQLIENDRIPEFDNLYLDMNGILHNCTHKNDDHSSPPLPEEEMYIAIFNYIEHLFEKIKPKKLLYMAVDGCAPRAKMNQQRSRRFRTAKDAHDARLKAEKNGEDFPEARFDSNCITPGTTFMERVSRQLYYFIHKKITNDSNWSNVQVILSGHDTPGEGEHKIMEYIRIQKAQPDYNPNTRHCLYGLDADLIMLGLLSHDPHFCLLREEVTFGPASKRRSKELANQKFYLLHLSLLREYLEFEFQECRSTFPFKYDLERILDDFILLAFFVGNDFLPNLPGLHINEGALALMFNIYKKVMPNAGGYINEHGVINMDRLELILLELEIFEKEVFRAEVYESKKQPANEKQSFDFQKYLKTFTDDIKALTSEQKDFYVTIRKFLSSRDPYLDFPPNLSVTNQRFIRHIANELHLSCAKLARADGTEHLRVAFKDLAFDGDDEVEQDEIERVLQKYDQLPLLLEDQLKQEASVEDDFIQWKDAYYREKVHFSYFDEDALRDMTQRYVEGLQWVLFYYYRGCQSWGWYYNYHYSPKISDVLKGLRVKIDFKMGTPFRPFEQLMAVLPSRSSALVPPSFRELMFSSESPIKDFYPDDFALDQNGKTASWEAVVIIPFIDERRLLDALHSRENLLTDNERERNKFRPPTLFTLAENYTSTFPSSLPYVFPDLITRCVEQPYQLPSMEGKQYLVGLCPGVYLGAFGMVGFPSFHTLKHTAELSFHGINVFGNESKNPSVIVHVHNQRQALTNEQLAAQYIGRRIFVDWPYLREAFVESATDENTVYQKFDGRLEQRELNENEKKLFERKVSSKSREYSKRFGVLSGDMHFMLQVRPIKGLQYTQEGALVKAFNENVLDDYPIQLVVDKIAIDDPRFVEKEAPPVEVEYPPGTKAFHLGEYNYGRPAQVIGCKNNKLAIWLSTAPGLDASWGRIIVDDAKSKKRYYPSYVVAKMLNLHPLLLSKITASYLVTVGNKRENIGLNLKFDARNQKVLGYSRKSGTGWEFSDKAILLIKEYMDTFPQLFHILTTHATKENVTANDLFPKEEGGKLTAVKAWMKEKEISSLHRVALDEDALDTENIQMIEEKAASVDSTYQVPRKVFGVPRYALLKPCQTKSLLHRQTFSLGDRVVYVQDSGKVPIAAYGTVVSIASHQLDVVFDLPFMSGTTLDGKCSPYRGMQVEPSMILNVTDPQFVVTTRAGTARKNKSETSTSPSRPRPTPSSRLVTEYSSAYPTPPPPSTSAWAKNVETRSSNDQSLHSVPPLPSGNTKLDNKPIFKPNRKSTQANHYRHSNGHSPNHRGRGGKRGGRVYRPNSETRDVTKKLNEVQIQD</sequence>
<dbReference type="GO" id="GO:0000932">
    <property type="term" value="C:P-body"/>
    <property type="evidence" value="ECO:0007669"/>
    <property type="project" value="EnsemblFungi"/>
</dbReference>
<dbReference type="CDD" id="cd18673">
    <property type="entry name" value="PIN_XRN1-2-like"/>
    <property type="match status" value="1"/>
</dbReference>
<dbReference type="Gene3D" id="2.30.30.750">
    <property type="match status" value="1"/>
</dbReference>
<dbReference type="Gene3D" id="3.40.50.12390">
    <property type="match status" value="2"/>
</dbReference>
<evidence type="ECO:0000259" key="8">
    <source>
        <dbReference type="Pfam" id="PF17846"/>
    </source>
</evidence>
<evidence type="ECO:0000313" key="12">
    <source>
        <dbReference type="EMBL" id="EPY53433.1"/>
    </source>
</evidence>
<comment type="function">
    <text evidence="5">Multifunctional protein that exhibits several independent functions at different levels of the cellular processes. 5'-3' exonuclease component of the nonsense-mediated mRNA decay (NMD) which is a highly conserved mRNA degradation pathway, an RNA surveillance system whose role is to identify and rid cells of mRNA with premature termination codons and thus prevents accumulation of potentially harmful truncated proteins.</text>
</comment>
<dbReference type="InterPro" id="IPR014722">
    <property type="entry name" value="Rib_uL2_dom2"/>
</dbReference>
<name>S9W0Q4_SCHCR</name>
<evidence type="ECO:0000256" key="6">
    <source>
        <dbReference type="SAM" id="MobiDB-lite"/>
    </source>
</evidence>
<dbReference type="Proteomes" id="UP000015464">
    <property type="component" value="Unassembled WGS sequence"/>
</dbReference>
<dbReference type="PANTHER" id="PTHR12341:SF7">
    <property type="entry name" value="5'-3' EXORIBONUCLEASE 1"/>
    <property type="match status" value="1"/>
</dbReference>
<dbReference type="InterPro" id="IPR047007">
    <property type="entry name" value="XRN1_D1_sf"/>
</dbReference>
<dbReference type="InterPro" id="IPR041412">
    <property type="entry name" value="Xrn1_helical"/>
</dbReference>
<dbReference type="Gene3D" id="2.30.30.30">
    <property type="match status" value="1"/>
</dbReference>
<dbReference type="Pfam" id="PF18334">
    <property type="entry name" value="XRN1_D2_D3"/>
    <property type="match status" value="1"/>
</dbReference>
<dbReference type="EMBL" id="KE546988">
    <property type="protein sequence ID" value="EPY53433.1"/>
    <property type="molecule type" value="Genomic_DNA"/>
</dbReference>
<comment type="subcellular location">
    <subcellularLocation>
        <location evidence="5">Cytoplasm</location>
    </subcellularLocation>
</comment>
<dbReference type="eggNOG" id="KOG2045">
    <property type="taxonomic scope" value="Eukaryota"/>
</dbReference>
<dbReference type="PIRSF" id="PIRSF006743">
    <property type="entry name" value="Exonuclease_Xnr1"/>
    <property type="match status" value="1"/>
</dbReference>
<dbReference type="Pfam" id="PF18332">
    <property type="entry name" value="XRN1_D1"/>
    <property type="match status" value="1"/>
</dbReference>
<protein>
    <recommendedName>
        <fullName evidence="5">5'-3' exoribonuclease 1</fullName>
        <ecNumber evidence="5">3.1.13.-</ecNumber>
    </recommendedName>
</protein>
<dbReference type="Pfam" id="PF17846">
    <property type="entry name" value="XRN_M"/>
    <property type="match status" value="1"/>
</dbReference>
<dbReference type="GO" id="GO:0010494">
    <property type="term" value="C:cytoplasmic stress granule"/>
    <property type="evidence" value="ECO:0007669"/>
    <property type="project" value="EnsemblFungi"/>
</dbReference>
<dbReference type="InterPro" id="IPR047008">
    <property type="entry name" value="XRN1_SH3_sf"/>
</dbReference>
<dbReference type="InterPro" id="IPR004859">
    <property type="entry name" value="Xrn1_N"/>
</dbReference>
<dbReference type="EC" id="3.1.13.-" evidence="5"/>
<evidence type="ECO:0000256" key="3">
    <source>
        <dbReference type="ARBA" id="ARBA00022839"/>
    </source>
</evidence>
<dbReference type="InterPro" id="IPR041106">
    <property type="entry name" value="XRN1_D2_D3"/>
</dbReference>
<dbReference type="GO" id="GO:0003723">
    <property type="term" value="F:RNA binding"/>
    <property type="evidence" value="ECO:0007669"/>
    <property type="project" value="UniProtKB-KW"/>
</dbReference>
<feature type="domain" description="5'-3' exoribonuclease 1 D1" evidence="10">
    <location>
        <begin position="705"/>
        <end position="889"/>
    </location>
</feature>
<dbReference type="InterPro" id="IPR041385">
    <property type="entry name" value="SH3_12"/>
</dbReference>
<dbReference type="GO" id="GO:0004534">
    <property type="term" value="F:5'-3' RNA exonuclease activity"/>
    <property type="evidence" value="ECO:0007669"/>
    <property type="project" value="EnsemblFungi"/>
</dbReference>
<dbReference type="InterPro" id="IPR040992">
    <property type="entry name" value="XRN1_D1"/>
</dbReference>
<dbReference type="Gene3D" id="1.25.40.1050">
    <property type="match status" value="1"/>
</dbReference>
<keyword evidence="13" id="KW-1185">Reference proteome</keyword>
<dbReference type="RefSeq" id="XP_013022017.1">
    <property type="nucleotide sequence ID" value="XM_013166563.1"/>
</dbReference>
<feature type="domain" description="Xrn1 helical" evidence="8">
    <location>
        <begin position="271"/>
        <end position="667"/>
    </location>
</feature>
<dbReference type="InterPro" id="IPR016494">
    <property type="entry name" value="5_3_exoribonuclease_1"/>
</dbReference>
<feature type="domain" description="Exoribonuclease Xrn1 D2/D3" evidence="11">
    <location>
        <begin position="893"/>
        <end position="1103"/>
    </location>
</feature>